<comment type="caution">
    <text evidence="2">The sequence shown here is derived from an EMBL/GenBank/DDBJ whole genome shotgun (WGS) entry which is preliminary data.</text>
</comment>
<dbReference type="PANTHER" id="PTHR43019:SF23">
    <property type="entry name" value="PROTEASE DO-LIKE 5, CHLOROPLASTIC"/>
    <property type="match status" value="1"/>
</dbReference>
<dbReference type="AlphaFoldDB" id="A0A5A7N3D6"/>
<protein>
    <recommendedName>
        <fullName evidence="4">Serine protease</fullName>
    </recommendedName>
</protein>
<dbReference type="Gene3D" id="2.40.10.10">
    <property type="entry name" value="Trypsin-like serine proteases"/>
    <property type="match status" value="2"/>
</dbReference>
<organism evidence="2 3">
    <name type="scientific">Iodidimonas nitroreducens</name>
    <dbReference type="NCBI Taxonomy" id="1236968"/>
    <lineage>
        <taxon>Bacteria</taxon>
        <taxon>Pseudomonadati</taxon>
        <taxon>Pseudomonadota</taxon>
        <taxon>Alphaproteobacteria</taxon>
        <taxon>Iodidimonadales</taxon>
        <taxon>Iodidimonadaceae</taxon>
        <taxon>Iodidimonas</taxon>
    </lineage>
</organism>
<dbReference type="GO" id="GO:0004252">
    <property type="term" value="F:serine-type endopeptidase activity"/>
    <property type="evidence" value="ECO:0007669"/>
    <property type="project" value="InterPro"/>
</dbReference>
<dbReference type="InterPro" id="IPR001940">
    <property type="entry name" value="Peptidase_S1C"/>
</dbReference>
<evidence type="ECO:0000256" key="1">
    <source>
        <dbReference type="SAM" id="SignalP"/>
    </source>
</evidence>
<dbReference type="SUPFAM" id="SSF50494">
    <property type="entry name" value="Trypsin-like serine proteases"/>
    <property type="match status" value="1"/>
</dbReference>
<dbReference type="Proteomes" id="UP000324996">
    <property type="component" value="Unassembled WGS sequence"/>
</dbReference>
<dbReference type="Pfam" id="PF13365">
    <property type="entry name" value="Trypsin_2"/>
    <property type="match status" value="1"/>
</dbReference>
<gene>
    <name evidence="2" type="ORF">JCM17846_04730</name>
</gene>
<evidence type="ECO:0000313" key="3">
    <source>
        <dbReference type="Proteomes" id="UP000324996"/>
    </source>
</evidence>
<sequence>MIEKTLAGIVILIALGAASSHAQGVDAAKTEASSSTVSCYDEARKIIQTTLRGACAGTILSTEEAKSIRQNILRERARRASDLKPDARAAPALAMRFGTAFAVNDKGQFLSARHVVDGCTSLFIADAKGNRWPASIAALDPDLDMALLEMETNPANAEDLPAAFDYVMFRTALPGIDEPVMAVGFPEQGLPRIRPDRRKGQISALSDQGPDSETPFYLAFKGSVRGGNSGGPLFDEAGYVTGMVIAKANTAAIFQTSGTLVRNTAFAISAPVLMRFLNDHKAPFWLQNDRDVPTAPTVDDGPKTVGRVICQP</sequence>
<keyword evidence="3" id="KW-1185">Reference proteome</keyword>
<dbReference type="PANTHER" id="PTHR43019">
    <property type="entry name" value="SERINE ENDOPROTEASE DEGS"/>
    <property type="match status" value="1"/>
</dbReference>
<accession>A0A5A7N3D6</accession>
<dbReference type="InterPro" id="IPR009003">
    <property type="entry name" value="Peptidase_S1_PA"/>
</dbReference>
<feature type="chain" id="PRO_5022749780" description="Serine protease" evidence="1">
    <location>
        <begin position="23"/>
        <end position="312"/>
    </location>
</feature>
<evidence type="ECO:0008006" key="4">
    <source>
        <dbReference type="Google" id="ProtNLM"/>
    </source>
</evidence>
<dbReference type="EMBL" id="BKCN01000002">
    <property type="protein sequence ID" value="GER02791.1"/>
    <property type="molecule type" value="Genomic_DNA"/>
</dbReference>
<feature type="signal peptide" evidence="1">
    <location>
        <begin position="1"/>
        <end position="22"/>
    </location>
</feature>
<proteinExistence type="predicted"/>
<dbReference type="InterPro" id="IPR043504">
    <property type="entry name" value="Peptidase_S1_PA_chymotrypsin"/>
</dbReference>
<reference evidence="2 3" key="1">
    <citation type="submission" date="2019-09" db="EMBL/GenBank/DDBJ databases">
        <title>NBRP : Genome information of microbial organism related human and environment.</title>
        <authorList>
            <person name="Hattori M."/>
            <person name="Oshima K."/>
            <person name="Inaba H."/>
            <person name="Suda W."/>
            <person name="Sakamoto M."/>
            <person name="Iino T."/>
            <person name="Kitahara M."/>
            <person name="Oshida Y."/>
            <person name="Iida T."/>
            <person name="Kudo T."/>
            <person name="Itoh T."/>
            <person name="Ohkuma M."/>
        </authorList>
    </citation>
    <scope>NUCLEOTIDE SEQUENCE [LARGE SCALE GENOMIC DNA]</scope>
    <source>
        <strain evidence="2 3">Q-1</strain>
    </source>
</reference>
<evidence type="ECO:0000313" key="2">
    <source>
        <dbReference type="EMBL" id="GER02791.1"/>
    </source>
</evidence>
<keyword evidence="1" id="KW-0732">Signal</keyword>
<dbReference type="RefSeq" id="WP_042087675.1">
    <property type="nucleotide sequence ID" value="NZ_BKCN01000002.1"/>
</dbReference>
<dbReference type="PRINTS" id="PR00834">
    <property type="entry name" value="PROTEASES2C"/>
</dbReference>
<dbReference type="GO" id="GO:0006508">
    <property type="term" value="P:proteolysis"/>
    <property type="evidence" value="ECO:0007669"/>
    <property type="project" value="InterPro"/>
</dbReference>
<name>A0A5A7N3D6_9PROT</name>